<dbReference type="PANTHER" id="PTHR46244:SF6">
    <property type="entry name" value="PHOSPHOENOLPYRUVATE-PROTEIN PHOSPHOTRANSFERASE"/>
    <property type="match status" value="1"/>
</dbReference>
<evidence type="ECO:0000256" key="13">
    <source>
        <dbReference type="ARBA" id="ARBA00022842"/>
    </source>
</evidence>
<comment type="caution">
    <text evidence="15">The sequence shown here is derived from an EMBL/GenBank/DDBJ whole genome shotgun (WGS) entry which is preliminary data.</text>
</comment>
<dbReference type="SUPFAM" id="SSF52009">
    <property type="entry name" value="Phosphohistidine domain"/>
    <property type="match status" value="1"/>
</dbReference>
<proteinExistence type="inferred from homology"/>
<evidence type="ECO:0000256" key="1">
    <source>
        <dbReference type="ARBA" id="ARBA00000683"/>
    </source>
</evidence>
<evidence type="ECO:0000256" key="9">
    <source>
        <dbReference type="ARBA" id="ARBA00022679"/>
    </source>
</evidence>
<comment type="cofactor">
    <cofactor evidence="2">
        <name>Mg(2+)</name>
        <dbReference type="ChEBI" id="CHEBI:18420"/>
    </cofactor>
</comment>
<dbReference type="InterPro" id="IPR008279">
    <property type="entry name" value="PEP-util_enz_mobile_dom"/>
</dbReference>
<dbReference type="SUPFAM" id="SSF55781">
    <property type="entry name" value="GAF domain-like"/>
    <property type="match status" value="1"/>
</dbReference>
<keyword evidence="7" id="KW-0963">Cytoplasm</keyword>
<evidence type="ECO:0000256" key="3">
    <source>
        <dbReference type="ARBA" id="ARBA00004496"/>
    </source>
</evidence>
<organism evidence="15 16">
    <name type="scientific">Pacificispira spongiicola</name>
    <dbReference type="NCBI Taxonomy" id="2729598"/>
    <lineage>
        <taxon>Bacteria</taxon>
        <taxon>Pseudomonadati</taxon>
        <taxon>Pseudomonadota</taxon>
        <taxon>Alphaproteobacteria</taxon>
        <taxon>Rhodospirillales</taxon>
        <taxon>Rhodospirillaceae</taxon>
        <taxon>Pacificispira</taxon>
    </lineage>
</organism>
<accession>A0A7Y0DYF0</accession>
<evidence type="ECO:0000256" key="10">
    <source>
        <dbReference type="ARBA" id="ARBA00022683"/>
    </source>
</evidence>
<dbReference type="EC" id="2.7.3.9" evidence="5"/>
<dbReference type="InterPro" id="IPR036637">
    <property type="entry name" value="Phosphohistidine_dom_sf"/>
</dbReference>
<keyword evidence="12" id="KW-0418">Kinase</keyword>
<dbReference type="GO" id="GO:0016301">
    <property type="term" value="F:kinase activity"/>
    <property type="evidence" value="ECO:0007669"/>
    <property type="project" value="UniProtKB-KW"/>
</dbReference>
<dbReference type="InterPro" id="IPR000121">
    <property type="entry name" value="PEP_util_C"/>
</dbReference>
<comment type="similarity">
    <text evidence="4">Belongs to the PEP-utilizing enzyme family.</text>
</comment>
<dbReference type="InterPro" id="IPR006318">
    <property type="entry name" value="PTS_EI-like"/>
</dbReference>
<sequence length="736" mass="81006">MAGSGAAQDKLDRIAKLIAGDLVAEVCSIYVRRAGDVLELFATQGLKPEAVHETRLRVGEGIVGAIAAESRPIALAEARAHPNFAYRPETGEEIYTSMMGVPILRGGRMMGVLAIQNTSKRFYSDEEVETLETVSMVVAEMIASGELVEASEQRPADGIGLKPLRLEGVRLNGGMAMGFAVLHRPVIPVGRTVAEDAAEERRRLDEALSGMHDRLDKMLADAHKHGQGDHIDVLRTYRMFAEDKGWIRRIVENIENGLTAEGAVVRVQDDTRARMKKVDDAYLRERLLDLEDLAFRLLQHLRGETWDMEHRQLPDETILIARNMGPADLLDYDRSKLKALVLEEGSSTSHVAIVAKALEIPVIGRVKTVLDRVEPMDPILVDGNNAVCFIRPGDEVLSAFRSSLRMFEEKRAAYRAARDLPSVTQDGVDVTLLMNAGLLIDMAHLPETGAAGVGLYRTEVPFMVRSDFPDTDTQAELYRKILDQADGRPVTFRTLDIGGDKVLPYFHEADEENPAMGWRAIRIAMDRPGLLRGQLRALIDASEGRALRVMFPMIANVDEFRKAKAMLDKELERAEQRGKPIPESIEVGAMLEVPALVFQIDALAGKADFISIGSNDLLQFLFASDRGNPRLDGRYDSLSAPVLSVVQEIVRRCARSGIDLSVCGEMAGSPLDALALIGLGVRRLSMSPANIGPVRDTVRSCVTTSLQGFTESLLNRTDRSLRGAMLNFARDHGIPH</sequence>
<evidence type="ECO:0000259" key="14">
    <source>
        <dbReference type="SMART" id="SM00065"/>
    </source>
</evidence>
<evidence type="ECO:0000256" key="6">
    <source>
        <dbReference type="ARBA" id="ARBA00022448"/>
    </source>
</evidence>
<dbReference type="SUPFAM" id="SSF51621">
    <property type="entry name" value="Phosphoenolpyruvate/pyruvate domain"/>
    <property type="match status" value="1"/>
</dbReference>
<dbReference type="Gene3D" id="1.10.274.10">
    <property type="entry name" value="PtsI, HPr-binding domain"/>
    <property type="match status" value="1"/>
</dbReference>
<dbReference type="GO" id="GO:0009401">
    <property type="term" value="P:phosphoenolpyruvate-dependent sugar phosphotransferase system"/>
    <property type="evidence" value="ECO:0007669"/>
    <property type="project" value="UniProtKB-KW"/>
</dbReference>
<dbReference type="PANTHER" id="PTHR46244">
    <property type="entry name" value="PHOSPHOENOLPYRUVATE-PROTEIN PHOSPHOTRANSFERASE"/>
    <property type="match status" value="1"/>
</dbReference>
<evidence type="ECO:0000256" key="11">
    <source>
        <dbReference type="ARBA" id="ARBA00022723"/>
    </source>
</evidence>
<dbReference type="EMBL" id="JABBNT010000001">
    <property type="protein sequence ID" value="NMM43788.1"/>
    <property type="molecule type" value="Genomic_DNA"/>
</dbReference>
<keyword evidence="16" id="KW-1185">Reference proteome</keyword>
<comment type="subcellular location">
    <subcellularLocation>
        <location evidence="3">Cytoplasm</location>
    </subcellularLocation>
</comment>
<dbReference type="Gene3D" id="3.20.20.60">
    <property type="entry name" value="Phosphoenolpyruvate-binding domains"/>
    <property type="match status" value="1"/>
</dbReference>
<dbReference type="Pfam" id="PF01590">
    <property type="entry name" value="GAF"/>
    <property type="match status" value="1"/>
</dbReference>
<keyword evidence="10" id="KW-0598">Phosphotransferase system</keyword>
<dbReference type="SMART" id="SM00065">
    <property type="entry name" value="GAF"/>
    <property type="match status" value="1"/>
</dbReference>
<dbReference type="GO" id="GO:0046872">
    <property type="term" value="F:metal ion binding"/>
    <property type="evidence" value="ECO:0007669"/>
    <property type="project" value="UniProtKB-KW"/>
</dbReference>
<dbReference type="Pfam" id="PF00391">
    <property type="entry name" value="PEP-utilizers"/>
    <property type="match status" value="1"/>
</dbReference>
<dbReference type="InterPro" id="IPR040442">
    <property type="entry name" value="Pyrv_kinase-like_dom_sf"/>
</dbReference>
<name>A0A7Y0DYF0_9PROT</name>
<feature type="domain" description="GAF" evidence="14">
    <location>
        <begin position="6"/>
        <end position="152"/>
    </location>
</feature>
<keyword evidence="6" id="KW-0813">Transport</keyword>
<dbReference type="InterPro" id="IPR036618">
    <property type="entry name" value="PtsI_HPr-bd_sf"/>
</dbReference>
<keyword evidence="15" id="KW-0670">Pyruvate</keyword>
<dbReference type="GO" id="GO:0005737">
    <property type="term" value="C:cytoplasm"/>
    <property type="evidence" value="ECO:0007669"/>
    <property type="project" value="UniProtKB-SubCell"/>
</dbReference>
<keyword evidence="9 15" id="KW-0808">Transferase</keyword>
<dbReference type="InterPro" id="IPR023151">
    <property type="entry name" value="PEP_util_CS"/>
</dbReference>
<evidence type="ECO:0000313" key="16">
    <source>
        <dbReference type="Proteomes" id="UP000539372"/>
    </source>
</evidence>
<dbReference type="InterPro" id="IPR050499">
    <property type="entry name" value="PEP-utilizing_PTS_enzyme"/>
</dbReference>
<evidence type="ECO:0000256" key="7">
    <source>
        <dbReference type="ARBA" id="ARBA00022490"/>
    </source>
</evidence>
<dbReference type="Proteomes" id="UP000539372">
    <property type="component" value="Unassembled WGS sequence"/>
</dbReference>
<dbReference type="GO" id="GO:0008965">
    <property type="term" value="F:phosphoenolpyruvate-protein phosphotransferase activity"/>
    <property type="evidence" value="ECO:0007669"/>
    <property type="project" value="UniProtKB-EC"/>
</dbReference>
<dbReference type="Pfam" id="PF02896">
    <property type="entry name" value="PEP-utilizers_C"/>
    <property type="match status" value="1"/>
</dbReference>
<keyword evidence="13" id="KW-0460">Magnesium</keyword>
<evidence type="ECO:0000256" key="8">
    <source>
        <dbReference type="ARBA" id="ARBA00022597"/>
    </source>
</evidence>
<evidence type="ECO:0000256" key="5">
    <source>
        <dbReference type="ARBA" id="ARBA00012232"/>
    </source>
</evidence>
<dbReference type="Pfam" id="PF05524">
    <property type="entry name" value="PEP-utilisers_N"/>
    <property type="match status" value="1"/>
</dbReference>
<dbReference type="AlphaFoldDB" id="A0A7Y0DYF0"/>
<protein>
    <recommendedName>
        <fullName evidence="5">phosphoenolpyruvate--protein phosphotransferase</fullName>
        <ecNumber evidence="5">2.7.3.9</ecNumber>
    </recommendedName>
</protein>
<dbReference type="InterPro" id="IPR029016">
    <property type="entry name" value="GAF-like_dom_sf"/>
</dbReference>
<evidence type="ECO:0000313" key="15">
    <source>
        <dbReference type="EMBL" id="NMM43788.1"/>
    </source>
</evidence>
<dbReference type="InterPro" id="IPR003018">
    <property type="entry name" value="GAF"/>
</dbReference>
<evidence type="ECO:0000256" key="2">
    <source>
        <dbReference type="ARBA" id="ARBA00001946"/>
    </source>
</evidence>
<evidence type="ECO:0000256" key="4">
    <source>
        <dbReference type="ARBA" id="ARBA00007837"/>
    </source>
</evidence>
<dbReference type="SUPFAM" id="SSF47831">
    <property type="entry name" value="Enzyme I of the PEP:sugar phosphotransferase system HPr-binding (sub)domain"/>
    <property type="match status" value="1"/>
</dbReference>
<evidence type="ECO:0000256" key="12">
    <source>
        <dbReference type="ARBA" id="ARBA00022777"/>
    </source>
</evidence>
<dbReference type="NCBIfam" id="TIGR01417">
    <property type="entry name" value="PTS_I_fam"/>
    <property type="match status" value="1"/>
</dbReference>
<dbReference type="PRINTS" id="PR01736">
    <property type="entry name" value="PHPHTRNFRASE"/>
</dbReference>
<comment type="catalytic activity">
    <reaction evidence="1">
        <text>L-histidyl-[protein] + phosphoenolpyruvate = N(pros)-phospho-L-histidyl-[protein] + pyruvate</text>
        <dbReference type="Rhea" id="RHEA:23880"/>
        <dbReference type="Rhea" id="RHEA-COMP:9745"/>
        <dbReference type="Rhea" id="RHEA-COMP:9746"/>
        <dbReference type="ChEBI" id="CHEBI:15361"/>
        <dbReference type="ChEBI" id="CHEBI:29979"/>
        <dbReference type="ChEBI" id="CHEBI:58702"/>
        <dbReference type="ChEBI" id="CHEBI:64837"/>
        <dbReference type="EC" id="2.7.3.9"/>
    </reaction>
</comment>
<keyword evidence="11" id="KW-0479">Metal-binding</keyword>
<dbReference type="InterPro" id="IPR008731">
    <property type="entry name" value="PTS_EIN"/>
</dbReference>
<dbReference type="InterPro" id="IPR015813">
    <property type="entry name" value="Pyrv/PenolPyrv_kinase-like_dom"/>
</dbReference>
<dbReference type="PROSITE" id="PS00742">
    <property type="entry name" value="PEP_ENZYMES_2"/>
    <property type="match status" value="1"/>
</dbReference>
<reference evidence="15 16" key="1">
    <citation type="submission" date="2020-04" db="EMBL/GenBank/DDBJ databases">
        <title>Rhodospirillaceae bacterium KN72 isolated from deep sea.</title>
        <authorList>
            <person name="Zhang D.-C."/>
        </authorList>
    </citation>
    <scope>NUCLEOTIDE SEQUENCE [LARGE SCALE GENOMIC DNA]</scope>
    <source>
        <strain evidence="15 16">KN72</strain>
    </source>
</reference>
<dbReference type="Gene3D" id="3.50.30.10">
    <property type="entry name" value="Phosphohistidine domain"/>
    <property type="match status" value="1"/>
</dbReference>
<gene>
    <name evidence="15" type="primary">ptsP</name>
    <name evidence="15" type="ORF">HH303_04825</name>
</gene>
<dbReference type="Gene3D" id="3.30.450.40">
    <property type="match status" value="1"/>
</dbReference>
<keyword evidence="8" id="KW-0762">Sugar transport</keyword>